<proteinExistence type="predicted"/>
<reference evidence="2" key="1">
    <citation type="journal article" date="2014" name="Genome Announc.">
        <title>Draft genome sequence of Rhodosporidium toruloides CECT1137, an oleaginous yeast of biotechnological interest.</title>
        <authorList>
            <person name="Morin N."/>
            <person name="Calcas X."/>
            <person name="Devillers H."/>
            <person name="Durrens P."/>
            <person name="Sherman D.J."/>
            <person name="Nicaud J.-M."/>
            <person name="Neuveglise C."/>
        </authorList>
    </citation>
    <scope>NUCLEOTIDE SEQUENCE</scope>
    <source>
        <strain evidence="2">CECT1137</strain>
    </source>
</reference>
<evidence type="ECO:0000256" key="1">
    <source>
        <dbReference type="SAM" id="MobiDB-lite"/>
    </source>
</evidence>
<accession>A0A061AHY1</accession>
<evidence type="ECO:0000313" key="2">
    <source>
        <dbReference type="EMBL" id="CDR37168.1"/>
    </source>
</evidence>
<feature type="region of interest" description="Disordered" evidence="1">
    <location>
        <begin position="25"/>
        <end position="47"/>
    </location>
</feature>
<protein>
    <submittedName>
        <fullName evidence="2">RHTO0S02e11518g1_1</fullName>
    </submittedName>
</protein>
<gene>
    <name evidence="2" type="ORF">RHTO0S_02e11518g</name>
</gene>
<dbReference type="AlphaFoldDB" id="A0A061AHY1"/>
<sequence length="175" mass="18959">MHANADSRAHLRSSPTERLVVVVSERGEGSGRGCPPHTNALAGRADDAESCADTVRRTRLEHPHSVRRLAGRPAPDFHLPRLHRLQTSSLRLTRTLQRPPGLSTPSSTPRMARSRLTTPSKLNLSSLPSPNSHGPRFPVFVLPSIPPKTLVSPVRPRSLSGGGGVVLGRLPRLEQ</sequence>
<feature type="region of interest" description="Disordered" evidence="1">
    <location>
        <begin position="94"/>
        <end position="115"/>
    </location>
</feature>
<name>A0A061AHY1_RHOTO</name>
<organism evidence="2">
    <name type="scientific">Rhodotorula toruloides</name>
    <name type="common">Yeast</name>
    <name type="synonym">Rhodosporidium toruloides</name>
    <dbReference type="NCBI Taxonomy" id="5286"/>
    <lineage>
        <taxon>Eukaryota</taxon>
        <taxon>Fungi</taxon>
        <taxon>Dikarya</taxon>
        <taxon>Basidiomycota</taxon>
        <taxon>Pucciniomycotina</taxon>
        <taxon>Microbotryomycetes</taxon>
        <taxon>Sporidiobolales</taxon>
        <taxon>Sporidiobolaceae</taxon>
        <taxon>Rhodotorula</taxon>
    </lineage>
</organism>
<dbReference type="EMBL" id="LK052937">
    <property type="protein sequence ID" value="CDR37168.1"/>
    <property type="molecule type" value="Genomic_DNA"/>
</dbReference>